<evidence type="ECO:0000256" key="1">
    <source>
        <dbReference type="ARBA" id="ARBA00023015"/>
    </source>
</evidence>
<accession>A0A3B1AF00</accession>
<dbReference type="PROSITE" id="PS50987">
    <property type="entry name" value="HTH_ARSR_2"/>
    <property type="match status" value="1"/>
</dbReference>
<dbReference type="AlphaFoldDB" id="A0A3B1AF00"/>
<dbReference type="InterPro" id="IPR036390">
    <property type="entry name" value="WH_DNA-bd_sf"/>
</dbReference>
<dbReference type="SMART" id="SM00418">
    <property type="entry name" value="HTH_ARSR"/>
    <property type="match status" value="1"/>
</dbReference>
<protein>
    <recommendedName>
        <fullName evidence="4">HTH arsR-type domain-containing protein</fullName>
    </recommendedName>
</protein>
<evidence type="ECO:0000313" key="5">
    <source>
        <dbReference type="EMBL" id="VAX02382.1"/>
    </source>
</evidence>
<proteinExistence type="predicted"/>
<keyword evidence="1" id="KW-0805">Transcription regulation</keyword>
<sequence length="145" mass="16715">MIKYIYLHYSASMQTITIQAEAIFQALADKTRLRIIRLMVVTGDESCLCELVDSLLEPSYKLSRHLKILRQAGLLSSQKEGRWVYHRLVTKPAYLEQLYATVQALPDLNDIYSEDLKLFRKRLCLREGGRCQTGIQSEEFKTEAG</sequence>
<gene>
    <name evidence="5" type="ORF">MNBD_GAMMA19-1117</name>
</gene>
<dbReference type="InterPro" id="IPR051081">
    <property type="entry name" value="HTH_MetalResp_TranReg"/>
</dbReference>
<keyword evidence="2" id="KW-0238">DNA-binding</keyword>
<keyword evidence="3" id="KW-0804">Transcription</keyword>
<dbReference type="InterPro" id="IPR001845">
    <property type="entry name" value="HTH_ArsR_DNA-bd_dom"/>
</dbReference>
<dbReference type="InterPro" id="IPR011991">
    <property type="entry name" value="ArsR-like_HTH"/>
</dbReference>
<reference evidence="5" key="1">
    <citation type="submission" date="2018-06" db="EMBL/GenBank/DDBJ databases">
        <authorList>
            <person name="Zhirakovskaya E."/>
        </authorList>
    </citation>
    <scope>NUCLEOTIDE SEQUENCE</scope>
</reference>
<dbReference type="Pfam" id="PF01022">
    <property type="entry name" value="HTH_5"/>
    <property type="match status" value="1"/>
</dbReference>
<dbReference type="PANTHER" id="PTHR33154:SF18">
    <property type="entry name" value="ARSENICAL RESISTANCE OPERON REPRESSOR"/>
    <property type="match status" value="1"/>
</dbReference>
<dbReference type="GO" id="GO:0003677">
    <property type="term" value="F:DNA binding"/>
    <property type="evidence" value="ECO:0007669"/>
    <property type="project" value="UniProtKB-KW"/>
</dbReference>
<feature type="domain" description="HTH arsR-type" evidence="4">
    <location>
        <begin position="13"/>
        <end position="110"/>
    </location>
</feature>
<organism evidence="5">
    <name type="scientific">hydrothermal vent metagenome</name>
    <dbReference type="NCBI Taxonomy" id="652676"/>
    <lineage>
        <taxon>unclassified sequences</taxon>
        <taxon>metagenomes</taxon>
        <taxon>ecological metagenomes</taxon>
    </lineage>
</organism>
<dbReference type="GO" id="GO:0003700">
    <property type="term" value="F:DNA-binding transcription factor activity"/>
    <property type="evidence" value="ECO:0007669"/>
    <property type="project" value="InterPro"/>
</dbReference>
<dbReference type="InterPro" id="IPR036388">
    <property type="entry name" value="WH-like_DNA-bd_sf"/>
</dbReference>
<dbReference type="CDD" id="cd00090">
    <property type="entry name" value="HTH_ARSR"/>
    <property type="match status" value="1"/>
</dbReference>
<evidence type="ECO:0000256" key="2">
    <source>
        <dbReference type="ARBA" id="ARBA00023125"/>
    </source>
</evidence>
<dbReference type="Gene3D" id="1.10.10.10">
    <property type="entry name" value="Winged helix-like DNA-binding domain superfamily/Winged helix DNA-binding domain"/>
    <property type="match status" value="1"/>
</dbReference>
<dbReference type="NCBIfam" id="NF033788">
    <property type="entry name" value="HTH_metalloreg"/>
    <property type="match status" value="1"/>
</dbReference>
<name>A0A3B1AF00_9ZZZZ</name>
<dbReference type="EMBL" id="UOFV01000310">
    <property type="protein sequence ID" value="VAX02382.1"/>
    <property type="molecule type" value="Genomic_DNA"/>
</dbReference>
<evidence type="ECO:0000259" key="4">
    <source>
        <dbReference type="PROSITE" id="PS50987"/>
    </source>
</evidence>
<dbReference type="PRINTS" id="PR00778">
    <property type="entry name" value="HTHARSR"/>
</dbReference>
<evidence type="ECO:0000256" key="3">
    <source>
        <dbReference type="ARBA" id="ARBA00023163"/>
    </source>
</evidence>
<dbReference type="SUPFAM" id="SSF46785">
    <property type="entry name" value="Winged helix' DNA-binding domain"/>
    <property type="match status" value="1"/>
</dbReference>
<dbReference type="PANTHER" id="PTHR33154">
    <property type="entry name" value="TRANSCRIPTIONAL REGULATOR, ARSR FAMILY"/>
    <property type="match status" value="1"/>
</dbReference>